<dbReference type="Proteomes" id="UP000215914">
    <property type="component" value="Unassembled WGS sequence"/>
</dbReference>
<evidence type="ECO:0000313" key="1">
    <source>
        <dbReference type="EMBL" id="KAF5822266.1"/>
    </source>
</evidence>
<organism evidence="1 2">
    <name type="scientific">Helianthus annuus</name>
    <name type="common">Common sunflower</name>
    <dbReference type="NCBI Taxonomy" id="4232"/>
    <lineage>
        <taxon>Eukaryota</taxon>
        <taxon>Viridiplantae</taxon>
        <taxon>Streptophyta</taxon>
        <taxon>Embryophyta</taxon>
        <taxon>Tracheophyta</taxon>
        <taxon>Spermatophyta</taxon>
        <taxon>Magnoliopsida</taxon>
        <taxon>eudicotyledons</taxon>
        <taxon>Gunneridae</taxon>
        <taxon>Pentapetalae</taxon>
        <taxon>asterids</taxon>
        <taxon>campanulids</taxon>
        <taxon>Asterales</taxon>
        <taxon>Asteraceae</taxon>
        <taxon>Asteroideae</taxon>
        <taxon>Heliantheae alliance</taxon>
        <taxon>Heliantheae</taxon>
        <taxon>Helianthus</taxon>
    </lineage>
</organism>
<dbReference type="Gramene" id="mRNA:HanXRQr2_Chr01g0024431">
    <property type="protein sequence ID" value="CDS:HanXRQr2_Chr01g0024431.1"/>
    <property type="gene ID" value="HanXRQr2_Chr01g0024431"/>
</dbReference>
<name>A0A9K3JV78_HELAN</name>
<dbReference type="AlphaFoldDB" id="A0A9K3JV78"/>
<reference evidence="1" key="1">
    <citation type="journal article" date="2017" name="Nature">
        <title>The sunflower genome provides insights into oil metabolism, flowering and Asterid evolution.</title>
        <authorList>
            <person name="Badouin H."/>
            <person name="Gouzy J."/>
            <person name="Grassa C.J."/>
            <person name="Murat F."/>
            <person name="Staton S.E."/>
            <person name="Cottret L."/>
            <person name="Lelandais-Briere C."/>
            <person name="Owens G.L."/>
            <person name="Carrere S."/>
            <person name="Mayjonade B."/>
            <person name="Legrand L."/>
            <person name="Gill N."/>
            <person name="Kane N.C."/>
            <person name="Bowers J.E."/>
            <person name="Hubner S."/>
            <person name="Bellec A."/>
            <person name="Berard A."/>
            <person name="Berges H."/>
            <person name="Blanchet N."/>
            <person name="Boniface M.C."/>
            <person name="Brunel D."/>
            <person name="Catrice O."/>
            <person name="Chaidir N."/>
            <person name="Claudel C."/>
            <person name="Donnadieu C."/>
            <person name="Faraut T."/>
            <person name="Fievet G."/>
            <person name="Helmstetter N."/>
            <person name="King M."/>
            <person name="Knapp S.J."/>
            <person name="Lai Z."/>
            <person name="Le Paslier M.C."/>
            <person name="Lippi Y."/>
            <person name="Lorenzon L."/>
            <person name="Mandel J.R."/>
            <person name="Marage G."/>
            <person name="Marchand G."/>
            <person name="Marquand E."/>
            <person name="Bret-Mestries E."/>
            <person name="Morien E."/>
            <person name="Nambeesan S."/>
            <person name="Nguyen T."/>
            <person name="Pegot-Espagnet P."/>
            <person name="Pouilly N."/>
            <person name="Raftis F."/>
            <person name="Sallet E."/>
            <person name="Schiex T."/>
            <person name="Thomas J."/>
            <person name="Vandecasteele C."/>
            <person name="Vares D."/>
            <person name="Vear F."/>
            <person name="Vautrin S."/>
            <person name="Crespi M."/>
            <person name="Mangin B."/>
            <person name="Burke J.M."/>
            <person name="Salse J."/>
            <person name="Munos S."/>
            <person name="Vincourt P."/>
            <person name="Rieseberg L.H."/>
            <person name="Langlade N.B."/>
        </authorList>
    </citation>
    <scope>NUCLEOTIDE SEQUENCE</scope>
    <source>
        <tissue evidence="1">Leaves</tissue>
    </source>
</reference>
<accession>A0A9K3JV78</accession>
<sequence>MCVFGLKYNFLMSCPQWDIMVLTGVLTTNQKLGVVQNFFTNVLDPKNGL</sequence>
<proteinExistence type="predicted"/>
<gene>
    <name evidence="1" type="ORF">HanXRQr2_Chr01g0024431</name>
</gene>
<keyword evidence="2" id="KW-1185">Reference proteome</keyword>
<comment type="caution">
    <text evidence="1">The sequence shown here is derived from an EMBL/GenBank/DDBJ whole genome shotgun (WGS) entry which is preliminary data.</text>
</comment>
<evidence type="ECO:0000313" key="2">
    <source>
        <dbReference type="Proteomes" id="UP000215914"/>
    </source>
</evidence>
<protein>
    <submittedName>
        <fullName evidence="1">Uncharacterized protein</fullName>
    </submittedName>
</protein>
<dbReference type="EMBL" id="MNCJ02000316">
    <property type="protein sequence ID" value="KAF5822266.1"/>
    <property type="molecule type" value="Genomic_DNA"/>
</dbReference>
<reference evidence="1" key="2">
    <citation type="submission" date="2020-06" db="EMBL/GenBank/DDBJ databases">
        <title>Helianthus annuus Genome sequencing and assembly Release 2.</title>
        <authorList>
            <person name="Gouzy J."/>
            <person name="Langlade N."/>
            <person name="Munos S."/>
        </authorList>
    </citation>
    <scope>NUCLEOTIDE SEQUENCE</scope>
    <source>
        <tissue evidence="1">Leaves</tissue>
    </source>
</reference>